<gene>
    <name evidence="2" type="ORF">GPUH_LOCUS13269</name>
</gene>
<dbReference type="WBParaSite" id="GPUH_0001328401-mRNA-1">
    <property type="protein sequence ID" value="GPUH_0001328401-mRNA-1"/>
    <property type="gene ID" value="GPUH_0001328401"/>
</dbReference>
<dbReference type="AlphaFoldDB" id="A0A183DX28"/>
<feature type="compositionally biased region" description="Basic and acidic residues" evidence="1">
    <location>
        <begin position="96"/>
        <end position="108"/>
    </location>
</feature>
<dbReference type="CDD" id="cd13170">
    <property type="entry name" value="RanBD_NUP50"/>
    <property type="match status" value="1"/>
</dbReference>
<sequence length="331" mass="35633">MFCITFAEKRGRKRIKRGGPEGPDDERIVISSNTSSYSPNTDSNKKSITEASPLSSYTSPGNTSRISTGIADPLKTLPEKETNSVASSNPPLFSFGKKDDSVKDREAPALRFGQWPAKDAGDNTNTETTKEQFGDVASSTGTTPVFSFLKPPLAADGNAEGAAKPPFGTPISSFCFDISLISCRVNVRIQFAFTFGAPPATTQQSGQNQEGEEEYVPPKPEVVLTEEPNAIFTAKCSVFVLKEKEFHKLGIGQLHIKKGDSESAKKILLIRAATTTGTVWVNTYIDETMKCVKLEGNKLRVSCVVGSSPSTYLVRLPTASDCAKVSEEIGS</sequence>
<dbReference type="OrthoDB" id="10062131at2759"/>
<feature type="region of interest" description="Disordered" evidence="1">
    <location>
        <begin position="9"/>
        <end position="128"/>
    </location>
</feature>
<dbReference type="EMBL" id="UYRT01080063">
    <property type="protein sequence ID" value="VDN21952.1"/>
    <property type="molecule type" value="Genomic_DNA"/>
</dbReference>
<name>A0A183DX28_9BILA</name>
<evidence type="ECO:0000313" key="4">
    <source>
        <dbReference type="WBParaSite" id="GPUH_0001328401-mRNA-1"/>
    </source>
</evidence>
<dbReference type="Proteomes" id="UP000271098">
    <property type="component" value="Unassembled WGS sequence"/>
</dbReference>
<proteinExistence type="predicted"/>
<dbReference type="InterPro" id="IPR011993">
    <property type="entry name" value="PH-like_dom_sf"/>
</dbReference>
<feature type="compositionally biased region" description="Polar residues" evidence="1">
    <location>
        <begin position="30"/>
        <end position="42"/>
    </location>
</feature>
<accession>A0A183DX28</accession>
<evidence type="ECO:0000313" key="3">
    <source>
        <dbReference type="Proteomes" id="UP000271098"/>
    </source>
</evidence>
<reference evidence="2 3" key="2">
    <citation type="submission" date="2018-11" db="EMBL/GenBank/DDBJ databases">
        <authorList>
            <consortium name="Pathogen Informatics"/>
        </authorList>
    </citation>
    <scope>NUCLEOTIDE SEQUENCE [LARGE SCALE GENOMIC DNA]</scope>
</reference>
<evidence type="ECO:0000256" key="1">
    <source>
        <dbReference type="SAM" id="MobiDB-lite"/>
    </source>
</evidence>
<organism evidence="4">
    <name type="scientific">Gongylonema pulchrum</name>
    <dbReference type="NCBI Taxonomy" id="637853"/>
    <lineage>
        <taxon>Eukaryota</taxon>
        <taxon>Metazoa</taxon>
        <taxon>Ecdysozoa</taxon>
        <taxon>Nematoda</taxon>
        <taxon>Chromadorea</taxon>
        <taxon>Rhabditida</taxon>
        <taxon>Spirurina</taxon>
        <taxon>Spiruromorpha</taxon>
        <taxon>Spiruroidea</taxon>
        <taxon>Gongylonematidae</taxon>
        <taxon>Gongylonema</taxon>
    </lineage>
</organism>
<evidence type="ECO:0000313" key="2">
    <source>
        <dbReference type="EMBL" id="VDN21952.1"/>
    </source>
</evidence>
<keyword evidence="3" id="KW-1185">Reference proteome</keyword>
<feature type="compositionally biased region" description="Polar residues" evidence="1">
    <location>
        <begin position="49"/>
        <end position="67"/>
    </location>
</feature>
<protein>
    <submittedName>
        <fullName evidence="4">RanBD1 domain-containing protein</fullName>
    </submittedName>
</protein>
<reference evidence="4" key="1">
    <citation type="submission" date="2016-06" db="UniProtKB">
        <authorList>
            <consortium name="WormBaseParasite"/>
        </authorList>
    </citation>
    <scope>IDENTIFICATION</scope>
</reference>
<dbReference type="Gene3D" id="2.30.29.30">
    <property type="entry name" value="Pleckstrin-homology domain (PH domain)/Phosphotyrosine-binding domain (PTB)"/>
    <property type="match status" value="1"/>
</dbReference>
<dbReference type="SUPFAM" id="SSF50729">
    <property type="entry name" value="PH domain-like"/>
    <property type="match status" value="1"/>
</dbReference>